<dbReference type="EMBL" id="CP000453">
    <property type="protein sequence ID" value="ABI56862.1"/>
    <property type="molecule type" value="Genomic_DNA"/>
</dbReference>
<sequence length="224" mass="25279">MNQPTKGRRMVRPDSQLTPEERAFLQSLWQQPVAEDEDRDYLCRLMPEGELAAFWQWFARERLEIVVHRGRCRYQFPLRVVGDAHQPLHFQVGIPEIHDEQARPRALRVAPPQEEVCLRSGRATQPGCTPVLDISASGIAVPAGALGGEGRRGGPRHLELLLPGEAPMPLQARTLAGRRRPRRLVINLDRQDQRLQTALRRYIFRAHLRDASPAEACEGGGELG</sequence>
<dbReference type="HOGENOM" id="CLU_1232907_0_0_6"/>
<organism evidence="1 2">
    <name type="scientific">Alkalilimnicola ehrlichii (strain ATCC BAA-1101 / DSM 17681 / MLHE-1)</name>
    <dbReference type="NCBI Taxonomy" id="187272"/>
    <lineage>
        <taxon>Bacteria</taxon>
        <taxon>Pseudomonadati</taxon>
        <taxon>Pseudomonadota</taxon>
        <taxon>Gammaproteobacteria</taxon>
        <taxon>Chromatiales</taxon>
        <taxon>Ectothiorhodospiraceae</taxon>
        <taxon>Alkalilimnicola</taxon>
    </lineage>
</organism>
<gene>
    <name evidence="1" type="ordered locus">Mlg_1513</name>
</gene>
<reference evidence="2" key="1">
    <citation type="submission" date="2006-08" db="EMBL/GenBank/DDBJ databases">
        <title>Complete sequence of Alkalilimnicola ehrilichei MLHE-1.</title>
        <authorList>
            <person name="Copeland A."/>
            <person name="Lucas S."/>
            <person name="Lapidus A."/>
            <person name="Barry K."/>
            <person name="Detter J.C."/>
            <person name="Glavina del Rio T."/>
            <person name="Hammon N."/>
            <person name="Israni S."/>
            <person name="Dalin E."/>
            <person name="Tice H."/>
            <person name="Pitluck S."/>
            <person name="Sims D."/>
            <person name="Brettin T."/>
            <person name="Bruce D."/>
            <person name="Han C."/>
            <person name="Tapia R."/>
            <person name="Gilna P."/>
            <person name="Schmutz J."/>
            <person name="Larimer F."/>
            <person name="Land M."/>
            <person name="Hauser L."/>
            <person name="Kyrpides N."/>
            <person name="Mikhailova N."/>
            <person name="Oremland R.S."/>
            <person name="Hoeft S.E."/>
            <person name="Switzer-Blum J."/>
            <person name="Kulp T."/>
            <person name="King G."/>
            <person name="Tabita R."/>
            <person name="Witte B."/>
            <person name="Santini J.M."/>
            <person name="Basu P."/>
            <person name="Hollibaugh J.T."/>
            <person name="Xie G."/>
            <person name="Stolz J.F."/>
            <person name="Richardson P."/>
        </authorList>
    </citation>
    <scope>NUCLEOTIDE SEQUENCE [LARGE SCALE GENOMIC DNA]</scope>
    <source>
        <strain evidence="2">ATCC BAA-1101 / DSM 17681 / MLHE-1</strain>
    </source>
</reference>
<proteinExistence type="predicted"/>
<evidence type="ECO:0008006" key="3">
    <source>
        <dbReference type="Google" id="ProtNLM"/>
    </source>
</evidence>
<accession>Q0A8H5</accession>
<dbReference type="Proteomes" id="UP000001962">
    <property type="component" value="Chromosome"/>
</dbReference>
<dbReference type="KEGG" id="aeh:Mlg_1513"/>
<keyword evidence="2" id="KW-1185">Reference proteome</keyword>
<dbReference type="AlphaFoldDB" id="Q0A8H5"/>
<protein>
    <recommendedName>
        <fullName evidence="3">PilZ domain-containing protein</fullName>
    </recommendedName>
</protein>
<evidence type="ECO:0000313" key="2">
    <source>
        <dbReference type="Proteomes" id="UP000001962"/>
    </source>
</evidence>
<evidence type="ECO:0000313" key="1">
    <source>
        <dbReference type="EMBL" id="ABI56862.1"/>
    </source>
</evidence>
<dbReference type="OrthoDB" id="6989154at2"/>
<name>Q0A8H5_ALKEH</name>